<dbReference type="Pfam" id="PF02411">
    <property type="entry name" value="MerT"/>
    <property type="match status" value="1"/>
</dbReference>
<evidence type="ECO:0000256" key="15">
    <source>
        <dbReference type="SAM" id="Phobius"/>
    </source>
</evidence>
<evidence type="ECO:0000256" key="2">
    <source>
        <dbReference type="ARBA" id="ARBA00008224"/>
    </source>
</evidence>
<proteinExistence type="inferred from homology"/>
<evidence type="ECO:0000256" key="8">
    <source>
        <dbReference type="ARBA" id="ARBA00022692"/>
    </source>
</evidence>
<evidence type="ECO:0000256" key="12">
    <source>
        <dbReference type="ARBA" id="ARBA00023136"/>
    </source>
</evidence>
<reference evidence="17" key="1">
    <citation type="journal article" date="2019" name="Int. J. Syst. Evol. Microbiol.">
        <title>The Global Catalogue of Microorganisms (GCM) 10K type strain sequencing project: providing services to taxonomists for standard genome sequencing and annotation.</title>
        <authorList>
            <consortium name="The Broad Institute Genomics Platform"/>
            <consortium name="The Broad Institute Genome Sequencing Center for Infectious Disease"/>
            <person name="Wu L."/>
            <person name="Ma J."/>
        </authorList>
    </citation>
    <scope>NUCLEOTIDE SEQUENCE [LARGE SCALE GENOMIC DNA]</scope>
    <source>
        <strain evidence="17">CGMCC 1.15304</strain>
    </source>
</reference>
<keyword evidence="7" id="KW-0997">Cell inner membrane</keyword>
<protein>
    <recommendedName>
        <fullName evidence="3">Mercuric transport protein MerT</fullName>
    </recommendedName>
    <alternativeName>
        <fullName evidence="13">Mercury ion transport protein</fullName>
    </alternativeName>
</protein>
<comment type="caution">
    <text evidence="16">The sequence shown here is derived from an EMBL/GenBank/DDBJ whole genome shotgun (WGS) entry which is preliminary data.</text>
</comment>
<evidence type="ECO:0000256" key="1">
    <source>
        <dbReference type="ARBA" id="ARBA00004429"/>
    </source>
</evidence>
<evidence type="ECO:0000256" key="6">
    <source>
        <dbReference type="ARBA" id="ARBA00022475"/>
    </source>
</evidence>
<keyword evidence="11 15" id="KW-1133">Transmembrane helix</keyword>
<name>A0ABV8U5U4_9PROT</name>
<evidence type="ECO:0000256" key="11">
    <source>
        <dbReference type="ARBA" id="ARBA00022989"/>
    </source>
</evidence>
<organism evidence="16 17">
    <name type="scientific">Kordiimonas lipolytica</name>
    <dbReference type="NCBI Taxonomy" id="1662421"/>
    <lineage>
        <taxon>Bacteria</taxon>
        <taxon>Pseudomonadati</taxon>
        <taxon>Pseudomonadota</taxon>
        <taxon>Alphaproteobacteria</taxon>
        <taxon>Kordiimonadales</taxon>
        <taxon>Kordiimonadaceae</taxon>
        <taxon>Kordiimonas</taxon>
    </lineage>
</organism>
<keyword evidence="4" id="KW-0813">Transport</keyword>
<evidence type="ECO:0000256" key="13">
    <source>
        <dbReference type="ARBA" id="ARBA00030934"/>
    </source>
</evidence>
<keyword evidence="8 15" id="KW-0812">Transmembrane</keyword>
<evidence type="ECO:0000256" key="14">
    <source>
        <dbReference type="ARBA" id="ARBA00045720"/>
    </source>
</evidence>
<feature type="transmembrane region" description="Helical" evidence="15">
    <location>
        <begin position="57"/>
        <end position="75"/>
    </location>
</feature>
<dbReference type="EMBL" id="JBHSCR010000001">
    <property type="protein sequence ID" value="MFC4346567.1"/>
    <property type="molecule type" value="Genomic_DNA"/>
</dbReference>
<dbReference type="Gene3D" id="1.10.287.910">
    <property type="entry name" value="bacterial mercury transporter, merf"/>
    <property type="match status" value="1"/>
</dbReference>
<keyword evidence="12 15" id="KW-0472">Membrane</keyword>
<evidence type="ECO:0000313" key="16">
    <source>
        <dbReference type="EMBL" id="MFC4346567.1"/>
    </source>
</evidence>
<gene>
    <name evidence="16" type="ORF">ACFO5Q_01745</name>
</gene>
<feature type="transmembrane region" description="Helical" evidence="15">
    <location>
        <begin position="98"/>
        <end position="118"/>
    </location>
</feature>
<evidence type="ECO:0000256" key="9">
    <source>
        <dbReference type="ARBA" id="ARBA00022723"/>
    </source>
</evidence>
<keyword evidence="5" id="KW-0475">Mercuric resistance</keyword>
<evidence type="ECO:0000256" key="4">
    <source>
        <dbReference type="ARBA" id="ARBA00022448"/>
    </source>
</evidence>
<accession>A0ABV8U5U4</accession>
<evidence type="ECO:0000313" key="17">
    <source>
        <dbReference type="Proteomes" id="UP001595776"/>
    </source>
</evidence>
<keyword evidence="9" id="KW-0479">Metal-binding</keyword>
<evidence type="ECO:0000256" key="5">
    <source>
        <dbReference type="ARBA" id="ARBA00022466"/>
    </source>
</evidence>
<keyword evidence="6" id="KW-1003">Cell membrane</keyword>
<evidence type="ECO:0000256" key="7">
    <source>
        <dbReference type="ARBA" id="ARBA00022519"/>
    </source>
</evidence>
<dbReference type="InterPro" id="IPR003457">
    <property type="entry name" value="Transprt_MerT"/>
</dbReference>
<comment type="function">
    <text evidence="14">Involved in mercury resistance. Probably transfers a mercuric ion from the periplasmic Hg(2+)-binding protein MerP to the cytoplasmic mercuric reductase MerA.</text>
</comment>
<feature type="transmembrane region" description="Helical" evidence="15">
    <location>
        <begin position="12"/>
        <end position="45"/>
    </location>
</feature>
<comment type="similarity">
    <text evidence="2">Belongs to the MerT family.</text>
</comment>
<evidence type="ECO:0000256" key="10">
    <source>
        <dbReference type="ARBA" id="ARBA00022914"/>
    </source>
</evidence>
<dbReference type="RefSeq" id="WP_068150314.1">
    <property type="nucleotide sequence ID" value="NZ_JBHSCR010000001.1"/>
</dbReference>
<comment type="subcellular location">
    <subcellularLocation>
        <location evidence="1">Cell inner membrane</location>
        <topology evidence="1">Multi-pass membrane protein</topology>
    </subcellularLocation>
</comment>
<keyword evidence="17" id="KW-1185">Reference proteome</keyword>
<keyword evidence="10" id="KW-0476">Mercury</keyword>
<dbReference type="Proteomes" id="UP001595776">
    <property type="component" value="Unassembled WGS sequence"/>
</dbReference>
<sequence length="123" mass="13418">MSDLEQTNGTKNWAASFGVIGAILASSCCVLPFVFLMLGVSGAWIGNLTVLEPYKNYFVAVTLVFLGVGFWQVYVKPRKQCAEGHCATPKSDRVIKTVLWVSTGLVLLALTVDFWAPILGNYI</sequence>
<evidence type="ECO:0000256" key="3">
    <source>
        <dbReference type="ARBA" id="ARBA00017053"/>
    </source>
</evidence>